<keyword evidence="2" id="KW-1185">Reference proteome</keyword>
<accession>A0AB36FV71</accession>
<reference evidence="1 2" key="1">
    <citation type="submission" date="2016-09" db="EMBL/GenBank/DDBJ databases">
        <title>Draft Genome Sequence of four Alteromonas macleodii strains isolated from copper coupons and grown long-term at elevated copper levels.</title>
        <authorList>
            <person name="Cusick K."/>
            <person name="Dale J."/>
            <person name="Little B."/>
            <person name="Biffinger J."/>
        </authorList>
    </citation>
    <scope>NUCLEOTIDE SEQUENCE [LARGE SCALE GENOMIC DNA]</scope>
    <source>
        <strain evidence="1 2">KCP01</strain>
    </source>
</reference>
<protein>
    <submittedName>
        <fullName evidence="1">Uncharacterized protein</fullName>
    </submittedName>
</protein>
<organism evidence="1 2">
    <name type="scientific">Alteromonas macleodii</name>
    <name type="common">Pseudoalteromonas macleodii</name>
    <dbReference type="NCBI Taxonomy" id="28108"/>
    <lineage>
        <taxon>Bacteria</taxon>
        <taxon>Pseudomonadati</taxon>
        <taxon>Pseudomonadota</taxon>
        <taxon>Gammaproteobacteria</taxon>
        <taxon>Alteromonadales</taxon>
        <taxon>Alteromonadaceae</taxon>
        <taxon>Alteromonas/Salinimonas group</taxon>
        <taxon>Alteromonas</taxon>
    </lineage>
</organism>
<sequence>MYAAKTKVSFCFVGEWLECFTIQQEFYIIDIGGNLYDRQQNLSCA</sequence>
<dbReference type="Proteomes" id="UP000095392">
    <property type="component" value="Unassembled WGS sequence"/>
</dbReference>
<comment type="caution">
    <text evidence="1">The sequence shown here is derived from an EMBL/GenBank/DDBJ whole genome shotgun (WGS) entry which is preliminary data.</text>
</comment>
<dbReference type="EMBL" id="MIPY01000027">
    <property type="protein sequence ID" value="OES28215.1"/>
    <property type="molecule type" value="Genomic_DNA"/>
</dbReference>
<name>A0AB36FV71_ALTMA</name>
<gene>
    <name evidence="1" type="ORF">BFV95_3604</name>
</gene>
<evidence type="ECO:0000313" key="2">
    <source>
        <dbReference type="Proteomes" id="UP000095392"/>
    </source>
</evidence>
<evidence type="ECO:0000313" key="1">
    <source>
        <dbReference type="EMBL" id="OES28215.1"/>
    </source>
</evidence>
<proteinExistence type="predicted"/>
<dbReference type="AlphaFoldDB" id="A0AB36FV71"/>